<evidence type="ECO:0000313" key="2">
    <source>
        <dbReference type="Proteomes" id="UP000253688"/>
    </source>
</evidence>
<reference evidence="1 2" key="1">
    <citation type="submission" date="2018-04" db="EMBL/GenBank/DDBJ databases">
        <title>Acinetobacter junii Genome sequencing and assembly.</title>
        <authorList>
            <person name="Su J."/>
            <person name="Rensing C."/>
            <person name="Mazhar H.S."/>
        </authorList>
    </citation>
    <scope>NUCLEOTIDE SEQUENCE [LARGE SCALE GENOMIC DNA]</scope>
    <source>
        <strain evidence="1 2">SC22</strain>
    </source>
</reference>
<name>A0A365PGF8_ACIJU</name>
<dbReference type="GeneID" id="45416663"/>
<protein>
    <submittedName>
        <fullName evidence="1">Uncharacterized protein</fullName>
    </submittedName>
</protein>
<sequence>MSRLVILTSLNAIEKYQEIRIKNDVVLLVAESIFSRSFTNQPHFIWSTEPLKHISPYAECISNDFLTELFNKHEVILTI</sequence>
<organism evidence="1 2">
    <name type="scientific">Acinetobacter junii</name>
    <dbReference type="NCBI Taxonomy" id="40215"/>
    <lineage>
        <taxon>Bacteria</taxon>
        <taxon>Pseudomonadati</taxon>
        <taxon>Pseudomonadota</taxon>
        <taxon>Gammaproteobacteria</taxon>
        <taxon>Moraxellales</taxon>
        <taxon>Moraxellaceae</taxon>
        <taxon>Acinetobacter</taxon>
    </lineage>
</organism>
<comment type="caution">
    <text evidence="1">The sequence shown here is derived from an EMBL/GenBank/DDBJ whole genome shotgun (WGS) entry which is preliminary data.</text>
</comment>
<evidence type="ECO:0000313" key="1">
    <source>
        <dbReference type="EMBL" id="RBA43788.1"/>
    </source>
</evidence>
<dbReference type="RefSeq" id="WP_004756404.1">
    <property type="nucleotide sequence ID" value="NZ_CP131470.1"/>
</dbReference>
<dbReference type="AlphaFoldDB" id="A0A365PGF8"/>
<accession>A0A365PGF8</accession>
<gene>
    <name evidence="1" type="ORF">DC346_14165</name>
</gene>
<dbReference type="EMBL" id="QEWH01000094">
    <property type="protein sequence ID" value="RBA43788.1"/>
    <property type="molecule type" value="Genomic_DNA"/>
</dbReference>
<dbReference type="Proteomes" id="UP000253688">
    <property type="component" value="Unassembled WGS sequence"/>
</dbReference>
<proteinExistence type="predicted"/>